<dbReference type="InterPro" id="IPR010090">
    <property type="entry name" value="Phage_tape_meas"/>
</dbReference>
<feature type="domain" description="Phage tail tape measure protein" evidence="2">
    <location>
        <begin position="85"/>
        <end position="270"/>
    </location>
</feature>
<feature type="transmembrane region" description="Helical" evidence="1">
    <location>
        <begin position="343"/>
        <end position="363"/>
    </location>
</feature>
<gene>
    <name evidence="3" type="ORF">FPQ14_00335</name>
</gene>
<keyword evidence="1" id="KW-0472">Membrane</keyword>
<dbReference type="RefSeq" id="WP_144187427.1">
    <property type="nucleotide sequence ID" value="NZ_VMHL01000001.1"/>
</dbReference>
<feature type="transmembrane region" description="Helical" evidence="1">
    <location>
        <begin position="486"/>
        <end position="509"/>
    </location>
</feature>
<evidence type="ECO:0000256" key="1">
    <source>
        <dbReference type="SAM" id="Phobius"/>
    </source>
</evidence>
<keyword evidence="1" id="KW-1133">Transmembrane helix</keyword>
<reference evidence="3 4" key="1">
    <citation type="submission" date="2019-07" db="EMBL/GenBank/DDBJ databases">
        <title>Gilliamella genomes.</title>
        <authorList>
            <person name="Zheng H."/>
        </authorList>
    </citation>
    <scope>NUCLEOTIDE SEQUENCE [LARGE SCALE GENOMIC DNA]</scope>
    <source>
        <strain evidence="3 4">W8131</strain>
    </source>
</reference>
<accession>A0A556RS77</accession>
<evidence type="ECO:0000313" key="3">
    <source>
        <dbReference type="EMBL" id="TSJ91750.1"/>
    </source>
</evidence>
<dbReference type="Proteomes" id="UP000319138">
    <property type="component" value="Unassembled WGS sequence"/>
</dbReference>
<feature type="transmembrane region" description="Helical" evidence="1">
    <location>
        <begin position="521"/>
        <end position="543"/>
    </location>
</feature>
<proteinExistence type="predicted"/>
<name>A0A556RS77_9GAMM</name>
<dbReference type="Pfam" id="PF10145">
    <property type="entry name" value="PhageMin_Tail"/>
    <property type="match status" value="1"/>
</dbReference>
<dbReference type="AlphaFoldDB" id="A0A556RS77"/>
<feature type="transmembrane region" description="Helical" evidence="1">
    <location>
        <begin position="406"/>
        <end position="431"/>
    </location>
</feature>
<evidence type="ECO:0000313" key="4">
    <source>
        <dbReference type="Proteomes" id="UP000319138"/>
    </source>
</evidence>
<sequence length="704" mass="75177">MSSSLDFTIKLIDRVTSPLKKVQSQFKSFNATAARSFKKIGGGGLALYATAKSITALISPAEEMDRALKRASIGGVSSIDELRIAAKKFSADYGTSALDFVNSASSIKGALTGISDKDVPQAVAAMHLLSKATGDSLETSTAYIEQMMANHKGVAQKLGQLDFARSAAGIAAYANSNFNVSTQQLQSMMQSTKGAASNKGVGMGEQAVVLGMASKSLGNGAAGSYAALCKNLSKAGKELGLSFADANGKMLSMPDIIAKIQGKFGKNFASNVKAQASLNKSLGAGADIINVLSKDTDELSKHVKAIGQGQNFKLMKQMAEANVSPLERIGAQFNNIKESMGRAMLPILTPVMETIGGVIGKFARWLEMFPNIAKWLGIIVLGIMSIAGVAAVISIISGAFSLMAGAMSLLLSPITLIIAAIAAVIAVCWIFRKQIGAAVDWVIDHVRSLWSAFSDTWAFKMLAGSLKFIGKVFSLLWKIVKFGVSFLVSIFIGLKNVVVSVFSGVISIVSKAWDSIKNTEFVQILIAAFNILSDVVCGVFEFIGDVVCGVFEFIGDAFFFVIDNLTDAWDGFVEFFTDFSFMDSFSKIGDALIKMFTRTWKQVKNMGIGVINTIIEGLNYIPGVNIELLEYEKLDEDETPVSTAKSPITSTLVKDVGAGGISKEIQNNKSQNIDNSKNIQSVTINNAQPMTPAQLQEWQEVYGG</sequence>
<dbReference type="EMBL" id="VMHL01000001">
    <property type="protein sequence ID" value="TSJ91750.1"/>
    <property type="molecule type" value="Genomic_DNA"/>
</dbReference>
<comment type="caution">
    <text evidence="3">The sequence shown here is derived from an EMBL/GenBank/DDBJ whole genome shotgun (WGS) entry which is preliminary data.</text>
</comment>
<keyword evidence="1" id="KW-0812">Transmembrane</keyword>
<protein>
    <submittedName>
        <fullName evidence="3">Phage tail tape measure protein</fullName>
    </submittedName>
</protein>
<dbReference type="NCBIfam" id="TIGR01760">
    <property type="entry name" value="tape_meas_TP901"/>
    <property type="match status" value="1"/>
</dbReference>
<evidence type="ECO:0000259" key="2">
    <source>
        <dbReference type="Pfam" id="PF10145"/>
    </source>
</evidence>
<organism evidence="3 4">
    <name type="scientific">Gilliamella apicola</name>
    <dbReference type="NCBI Taxonomy" id="1196095"/>
    <lineage>
        <taxon>Bacteria</taxon>
        <taxon>Pseudomonadati</taxon>
        <taxon>Pseudomonadota</taxon>
        <taxon>Gammaproteobacteria</taxon>
        <taxon>Orbales</taxon>
        <taxon>Orbaceae</taxon>
        <taxon>Gilliamella</taxon>
    </lineage>
</organism>
<feature type="transmembrane region" description="Helical" evidence="1">
    <location>
        <begin position="375"/>
        <end position="400"/>
    </location>
</feature>